<proteinExistence type="predicted"/>
<reference evidence="7 8" key="1">
    <citation type="submission" date="2020-08" db="EMBL/GenBank/DDBJ databases">
        <title>Novel species isolated from subtropical streams in China.</title>
        <authorList>
            <person name="Lu H."/>
        </authorList>
    </citation>
    <scope>NUCLEOTIDE SEQUENCE [LARGE SCALE GENOMIC DNA]</scope>
    <source>
        <strain evidence="7 8">CCTCC AB 2015119</strain>
    </source>
</reference>
<evidence type="ECO:0000313" key="7">
    <source>
        <dbReference type="EMBL" id="MBC3811023.1"/>
    </source>
</evidence>
<dbReference type="InterPro" id="IPR010998">
    <property type="entry name" value="Integrase_recombinase_N"/>
</dbReference>
<evidence type="ECO:0000256" key="2">
    <source>
        <dbReference type="ARBA" id="ARBA00023125"/>
    </source>
</evidence>
<keyword evidence="3" id="KW-0233">DNA recombination</keyword>
<dbReference type="Gene3D" id="1.10.443.10">
    <property type="entry name" value="Intergrase catalytic core"/>
    <property type="match status" value="1"/>
</dbReference>
<keyword evidence="2 4" id="KW-0238">DNA-binding</keyword>
<dbReference type="PANTHER" id="PTHR34605:SF3">
    <property type="entry name" value="P CELL-TYPE AGGLUTINATION PROTEIN MAP4-LIKE-RELATED"/>
    <property type="match status" value="1"/>
</dbReference>
<evidence type="ECO:0000256" key="4">
    <source>
        <dbReference type="PROSITE-ProRule" id="PRU01248"/>
    </source>
</evidence>
<dbReference type="PROSITE" id="PS51900">
    <property type="entry name" value="CB"/>
    <property type="match status" value="1"/>
</dbReference>
<comment type="caution">
    <text evidence="7">The sequence shown here is derived from an EMBL/GenBank/DDBJ whole genome shotgun (WGS) entry which is preliminary data.</text>
</comment>
<dbReference type="InterPro" id="IPR011010">
    <property type="entry name" value="DNA_brk_join_enz"/>
</dbReference>
<name>A0ABR6XDN0_9BURK</name>
<dbReference type="PROSITE" id="PS51898">
    <property type="entry name" value="TYR_RECOMBINASE"/>
    <property type="match status" value="1"/>
</dbReference>
<dbReference type="Proteomes" id="UP000637632">
    <property type="component" value="Unassembled WGS sequence"/>
</dbReference>
<sequence length="339" mass="37655">MNSLPESIQLTDNISEPGRSTRAVLLPGSQNGSLTTSAKQLAVFLAAATSENTRRAYRSAIRHFLEWGGLLPTDEASLVRYMAEHAGKLNPRTLSLRITALSQWHKHQGFPDPCIHPNVRKILTGITRVHAKPKKKARALAIEELERIVLYLSEQSDIRAIRNSALLQIGFFGGFRRSELVSLRCEDVKWEAEGITLLLPRSKTDQAGEGIVKAIPYGDSSCCPATALKRWLSISGVYSGAIFRRIDQWKHVGEQALHANSVNKILTECATAAGLDYVPEFSSHSLRRGMATSAYRAGASFRDIKRQGGWRFDGTVQGYIEDADQFKENAMHSLLRQKK</sequence>
<evidence type="ECO:0000313" key="8">
    <source>
        <dbReference type="Proteomes" id="UP000637632"/>
    </source>
</evidence>
<evidence type="ECO:0000259" key="5">
    <source>
        <dbReference type="PROSITE" id="PS51898"/>
    </source>
</evidence>
<dbReference type="InterPro" id="IPR052925">
    <property type="entry name" value="Phage_Integrase-like_Recomb"/>
</dbReference>
<protein>
    <submittedName>
        <fullName evidence="7">Tyrosine-type recombinase/integrase</fullName>
    </submittedName>
</protein>
<dbReference type="Pfam" id="PF00589">
    <property type="entry name" value="Phage_integrase"/>
    <property type="match status" value="1"/>
</dbReference>
<dbReference type="InterPro" id="IPR044068">
    <property type="entry name" value="CB"/>
</dbReference>
<gene>
    <name evidence="7" type="ORF">H8K26_06175</name>
</gene>
<evidence type="ECO:0000259" key="6">
    <source>
        <dbReference type="PROSITE" id="PS51900"/>
    </source>
</evidence>
<organism evidence="7 8">
    <name type="scientific">Undibacterium aquatile</name>
    <dbReference type="NCBI Taxonomy" id="1537398"/>
    <lineage>
        <taxon>Bacteria</taxon>
        <taxon>Pseudomonadati</taxon>
        <taxon>Pseudomonadota</taxon>
        <taxon>Betaproteobacteria</taxon>
        <taxon>Burkholderiales</taxon>
        <taxon>Oxalobacteraceae</taxon>
        <taxon>Undibacterium</taxon>
    </lineage>
</organism>
<dbReference type="InterPro" id="IPR013762">
    <property type="entry name" value="Integrase-like_cat_sf"/>
</dbReference>
<dbReference type="SUPFAM" id="SSF56349">
    <property type="entry name" value="DNA breaking-rejoining enzymes"/>
    <property type="match status" value="1"/>
</dbReference>
<accession>A0ABR6XDN0</accession>
<keyword evidence="8" id="KW-1185">Reference proteome</keyword>
<keyword evidence="1" id="KW-0229">DNA integration</keyword>
<dbReference type="PANTHER" id="PTHR34605">
    <property type="entry name" value="PHAGE_INTEGRASE DOMAIN-CONTAINING PROTEIN"/>
    <property type="match status" value="1"/>
</dbReference>
<evidence type="ECO:0000256" key="1">
    <source>
        <dbReference type="ARBA" id="ARBA00022908"/>
    </source>
</evidence>
<evidence type="ECO:0000256" key="3">
    <source>
        <dbReference type="ARBA" id="ARBA00023172"/>
    </source>
</evidence>
<feature type="domain" description="Tyr recombinase" evidence="5">
    <location>
        <begin position="135"/>
        <end position="332"/>
    </location>
</feature>
<dbReference type="Gene3D" id="1.10.150.130">
    <property type="match status" value="1"/>
</dbReference>
<dbReference type="EMBL" id="JACOFT010000002">
    <property type="protein sequence ID" value="MBC3811023.1"/>
    <property type="molecule type" value="Genomic_DNA"/>
</dbReference>
<feature type="domain" description="Core-binding (CB)" evidence="6">
    <location>
        <begin position="35"/>
        <end position="109"/>
    </location>
</feature>
<dbReference type="CDD" id="cd00799">
    <property type="entry name" value="INT_Cre_C"/>
    <property type="match status" value="1"/>
</dbReference>
<dbReference type="InterPro" id="IPR002104">
    <property type="entry name" value="Integrase_catalytic"/>
</dbReference>
<dbReference type="SUPFAM" id="SSF47823">
    <property type="entry name" value="lambda integrase-like, N-terminal domain"/>
    <property type="match status" value="1"/>
</dbReference>